<dbReference type="Proteomes" id="UP000478008">
    <property type="component" value="Unassembled WGS sequence"/>
</dbReference>
<evidence type="ECO:0000313" key="12">
    <source>
        <dbReference type="EMBL" id="QOU20944.1"/>
    </source>
</evidence>
<dbReference type="EMBL" id="JABCYN010000023">
    <property type="protein sequence ID" value="KAF6012624.1"/>
    <property type="molecule type" value="Genomic_DNA"/>
</dbReference>
<accession>A0A7D9H1V0</accession>
<gene>
    <name evidence="13" type="primary">HPM1</name>
    <name evidence="12" type="ORF">BRETT_000658</name>
    <name evidence="13" type="ORF">DEBR0S3_05798G</name>
    <name evidence="11" type="ORF">HII12_002146</name>
</gene>
<organism evidence="13 14">
    <name type="scientific">Dekkera bruxellensis</name>
    <name type="common">Brettanomyces custersii</name>
    <dbReference type="NCBI Taxonomy" id="5007"/>
    <lineage>
        <taxon>Eukaryota</taxon>
        <taxon>Fungi</taxon>
        <taxon>Dikarya</taxon>
        <taxon>Ascomycota</taxon>
        <taxon>Saccharomycotina</taxon>
        <taxon>Pichiomycetes</taxon>
        <taxon>Pichiales</taxon>
        <taxon>Pichiaceae</taxon>
        <taxon>Brettanomyces</taxon>
    </lineage>
</organism>
<dbReference type="Proteomes" id="UP000568158">
    <property type="component" value="Unassembled WGS sequence"/>
</dbReference>
<dbReference type="Proteomes" id="UP000663131">
    <property type="component" value="Chromosome 8"/>
</dbReference>
<dbReference type="Gene3D" id="3.40.50.150">
    <property type="entry name" value="Vaccinia Virus protein VP39"/>
    <property type="match status" value="1"/>
</dbReference>
<comment type="similarity">
    <text evidence="9">Belongs to the methyltransferase superfamily. METTL18 family.</text>
</comment>
<evidence type="ECO:0000313" key="11">
    <source>
        <dbReference type="EMBL" id="KAF6012624.1"/>
    </source>
</evidence>
<evidence type="ECO:0000256" key="2">
    <source>
        <dbReference type="ARBA" id="ARBA00004496"/>
    </source>
</evidence>
<evidence type="ECO:0000256" key="9">
    <source>
        <dbReference type="ARBA" id="ARBA00038126"/>
    </source>
</evidence>
<dbReference type="GO" id="GO:0018064">
    <property type="term" value="F:protein-L-histidine N-tele-methyltransferase activity"/>
    <property type="evidence" value="ECO:0007669"/>
    <property type="project" value="UniProtKB-EC"/>
</dbReference>
<evidence type="ECO:0000256" key="10">
    <source>
        <dbReference type="SAM" id="MobiDB-lite"/>
    </source>
</evidence>
<dbReference type="AlphaFoldDB" id="A0A7D9H1V0"/>
<dbReference type="GO" id="GO:0005634">
    <property type="term" value="C:nucleus"/>
    <property type="evidence" value="ECO:0007669"/>
    <property type="project" value="UniProtKB-SubCell"/>
</dbReference>
<dbReference type="InterPro" id="IPR029063">
    <property type="entry name" value="SAM-dependent_MTases_sf"/>
</dbReference>
<evidence type="ECO:0000256" key="6">
    <source>
        <dbReference type="ARBA" id="ARBA00022679"/>
    </source>
</evidence>
<reference evidence="12" key="4">
    <citation type="journal article" name="BMC Genomics">
        <title>New genome assemblies reveal patterns of domestication and adaptation across Brettanomyces (Dekkera) species.</title>
        <authorList>
            <person name="Roach M.J."/>
            <person name="Borneman A.R."/>
        </authorList>
    </citation>
    <scope>NUCLEOTIDE SEQUENCE</scope>
    <source>
        <strain evidence="12">UCD 2041</strain>
    </source>
</reference>
<keyword evidence="7" id="KW-0949">S-adenosyl-L-methionine</keyword>
<dbReference type="OMA" id="ADVKFQM"/>
<keyword evidence="5" id="KW-0489">Methyltransferase</keyword>
<evidence type="ECO:0000256" key="8">
    <source>
        <dbReference type="ARBA" id="ARBA00023242"/>
    </source>
</evidence>
<evidence type="ECO:0000313" key="13">
    <source>
        <dbReference type="EMBL" id="VUG18247.1"/>
    </source>
</evidence>
<evidence type="ECO:0000256" key="3">
    <source>
        <dbReference type="ARBA" id="ARBA00012533"/>
    </source>
</evidence>
<evidence type="ECO:0000256" key="1">
    <source>
        <dbReference type="ARBA" id="ARBA00004123"/>
    </source>
</evidence>
<reference evidence="13 14" key="1">
    <citation type="submission" date="2019-07" db="EMBL/GenBank/DDBJ databases">
        <authorList>
            <person name="Friedrich A."/>
            <person name="Schacherer J."/>
        </authorList>
    </citation>
    <scope>NUCLEOTIDE SEQUENCE [LARGE SCALE GENOMIC DNA]</scope>
</reference>
<reference evidence="12" key="3">
    <citation type="submission" date="2020-10" db="EMBL/GenBank/DDBJ databases">
        <authorList>
            <person name="Palmer J.M."/>
        </authorList>
    </citation>
    <scope>NUCLEOTIDE SEQUENCE</scope>
    <source>
        <strain evidence="12">UCD 2041</strain>
    </source>
</reference>
<keyword evidence="4" id="KW-0963">Cytoplasm</keyword>
<evidence type="ECO:0000256" key="7">
    <source>
        <dbReference type="ARBA" id="ARBA00022691"/>
    </source>
</evidence>
<reference evidence="11 15" key="2">
    <citation type="journal article" date="2020" name="Appl. Microbiol. Biotechnol.">
        <title>Targeted gene deletion in Brettanomyces bruxellensis with an expression-free CRISPR-Cas9 system.</title>
        <authorList>
            <person name="Varela C."/>
            <person name="Bartel C."/>
            <person name="Onetto C."/>
            <person name="Borneman A."/>
        </authorList>
    </citation>
    <scope>NUCLEOTIDE SEQUENCE [LARGE SCALE GENOMIC DNA]</scope>
    <source>
        <strain evidence="11 15">AWRI1613</strain>
    </source>
</reference>
<evidence type="ECO:0000256" key="5">
    <source>
        <dbReference type="ARBA" id="ARBA00022603"/>
    </source>
</evidence>
<sequence>MGFSFGFTEEELNNKEPHEEQHVKLAKSNPLDETNVQCEPKVTYLKDLLEGLIGNRITFERLELGTTQNEHIYKRELFDVKQQLMMEDDFKSRTNDDLFKILIGDTYEDLKHGVYEGGLKSWECSYDLIRKLDTMDLEKQGLTLDSSFNCIELGCGTSLPSLYIFDKIVRYRRQKELQCQPVRFILSDYNIEVLRLVSLPNILVNWCMDVLTLDELREIQGDKQRSSTEKNDIYVSRELAQKFTSWLASSKIDLCFVSGSWCRKFVDIIHGLLPQMPDQKNLILTSETIYSPPILPIVGEMLLELTYNEMPLTILTAKDIYFGVGGSVNQFLQFLEERNQAQPGKSRFYWNIEKVDSHLKRSIITIGRRLCP</sequence>
<evidence type="ECO:0000313" key="15">
    <source>
        <dbReference type="Proteomes" id="UP000568158"/>
    </source>
</evidence>
<dbReference type="GO" id="GO:0005737">
    <property type="term" value="C:cytoplasm"/>
    <property type="evidence" value="ECO:0007669"/>
    <property type="project" value="UniProtKB-SubCell"/>
</dbReference>
<dbReference type="GO" id="GO:0032259">
    <property type="term" value="P:methylation"/>
    <property type="evidence" value="ECO:0007669"/>
    <property type="project" value="UniProtKB-KW"/>
</dbReference>
<keyword evidence="6" id="KW-0808">Transferase</keyword>
<dbReference type="EC" id="2.1.1.85" evidence="3"/>
<protein>
    <recommendedName>
        <fullName evidence="3">protein-histidine N-methyltransferase</fullName>
        <ecNumber evidence="3">2.1.1.85</ecNumber>
    </recommendedName>
</protein>
<keyword evidence="8" id="KW-0539">Nucleus</keyword>
<dbReference type="EMBL" id="CP063136">
    <property type="protein sequence ID" value="QOU20944.1"/>
    <property type="molecule type" value="Genomic_DNA"/>
</dbReference>
<keyword evidence="14" id="KW-1185">Reference proteome</keyword>
<comment type="subcellular location">
    <subcellularLocation>
        <location evidence="2">Cytoplasm</location>
    </subcellularLocation>
    <subcellularLocation>
        <location evidence="1">Nucleus</location>
    </subcellularLocation>
</comment>
<evidence type="ECO:0000313" key="14">
    <source>
        <dbReference type="Proteomes" id="UP000478008"/>
    </source>
</evidence>
<proteinExistence type="inferred from homology"/>
<dbReference type="PANTHER" id="PTHR14614:SF39">
    <property type="entry name" value="HISTIDINE PROTEIN METHYLTRANSFERASE 1 HOMOLOG"/>
    <property type="match status" value="1"/>
</dbReference>
<dbReference type="EMBL" id="CABFWN010000003">
    <property type="protein sequence ID" value="VUG18247.1"/>
    <property type="molecule type" value="Genomic_DNA"/>
</dbReference>
<dbReference type="InterPro" id="IPR019410">
    <property type="entry name" value="Methyltransf_16"/>
</dbReference>
<name>A0A7D9H1V0_DEKBR</name>
<evidence type="ECO:0000256" key="4">
    <source>
        <dbReference type="ARBA" id="ARBA00022490"/>
    </source>
</evidence>
<feature type="region of interest" description="Disordered" evidence="10">
    <location>
        <begin position="1"/>
        <end position="20"/>
    </location>
</feature>
<dbReference type="OrthoDB" id="1723750at2759"/>
<dbReference type="PANTHER" id="PTHR14614">
    <property type="entry name" value="HEPATOCELLULAR CARCINOMA-ASSOCIATED ANTIGEN"/>
    <property type="match status" value="1"/>
</dbReference>